<dbReference type="SUPFAM" id="SSF56784">
    <property type="entry name" value="HAD-like"/>
    <property type="match status" value="1"/>
</dbReference>
<dbReference type="AlphaFoldDB" id="A0A482TIL5"/>
<dbReference type="InterPro" id="IPR023214">
    <property type="entry name" value="HAD_sf"/>
</dbReference>
<organism evidence="2 3">
    <name type="scientific">Halogeometricum borinquense</name>
    <dbReference type="NCBI Taxonomy" id="60847"/>
    <lineage>
        <taxon>Archaea</taxon>
        <taxon>Methanobacteriati</taxon>
        <taxon>Methanobacteriota</taxon>
        <taxon>Stenosarchaea group</taxon>
        <taxon>Halobacteria</taxon>
        <taxon>Halobacteriales</taxon>
        <taxon>Haloferacaceae</taxon>
        <taxon>Halogeometricum</taxon>
    </lineage>
</organism>
<keyword evidence="2" id="KW-0378">Hydrolase</keyword>
<dbReference type="InterPro" id="IPR050155">
    <property type="entry name" value="HAD-like_hydrolase_sf"/>
</dbReference>
<dbReference type="InterPro" id="IPR006439">
    <property type="entry name" value="HAD-SF_hydro_IA"/>
</dbReference>
<dbReference type="InterPro" id="IPR036412">
    <property type="entry name" value="HAD-like_sf"/>
</dbReference>
<protein>
    <submittedName>
        <fullName evidence="2">HAD family hydrolase</fullName>
    </submittedName>
</protein>
<comment type="similarity">
    <text evidence="1">Belongs to the HAD-like hydrolase superfamily.</text>
</comment>
<gene>
    <name evidence="2" type="ORF">ELS19_07210</name>
</gene>
<dbReference type="Pfam" id="PF00702">
    <property type="entry name" value="Hydrolase"/>
    <property type="match status" value="1"/>
</dbReference>
<dbReference type="Gene3D" id="3.40.50.1000">
    <property type="entry name" value="HAD superfamily/HAD-like"/>
    <property type="match status" value="1"/>
</dbReference>
<dbReference type="InterPro" id="IPR023198">
    <property type="entry name" value="PGP-like_dom2"/>
</dbReference>
<dbReference type="PANTHER" id="PTHR43434">
    <property type="entry name" value="PHOSPHOGLYCOLATE PHOSPHATASE"/>
    <property type="match status" value="1"/>
</dbReference>
<reference evidence="2 3" key="1">
    <citation type="submission" date="2018-12" db="EMBL/GenBank/DDBJ databases">
        <title>Genome analysis provides insights into bioremediation potentialities of Halogeometricum borinquense strain N11.</title>
        <authorList>
            <person name="Najjari A."/>
            <person name="Youssef N."/>
            <person name="Fhoula I."/>
            <person name="Ben Dhia O."/>
            <person name="Mahjoubi M."/>
            <person name="Ouzari H.I."/>
            <person name="Cherif A."/>
        </authorList>
    </citation>
    <scope>NUCLEOTIDE SEQUENCE [LARGE SCALE GENOMIC DNA]</scope>
    <source>
        <strain evidence="2 3">N11</strain>
    </source>
</reference>
<dbReference type="GO" id="GO:0008967">
    <property type="term" value="F:phosphoglycolate phosphatase activity"/>
    <property type="evidence" value="ECO:0007669"/>
    <property type="project" value="TreeGrafter"/>
</dbReference>
<name>A0A482TIL5_9EURY</name>
<dbReference type="Gene3D" id="1.10.150.240">
    <property type="entry name" value="Putative phosphatase, domain 2"/>
    <property type="match status" value="1"/>
</dbReference>
<evidence type="ECO:0000313" key="2">
    <source>
        <dbReference type="EMBL" id="RYJ13773.1"/>
    </source>
</evidence>
<comment type="caution">
    <text evidence="2">The sequence shown here is derived from an EMBL/GenBank/DDBJ whole genome shotgun (WGS) entry which is preliminary data.</text>
</comment>
<evidence type="ECO:0000313" key="3">
    <source>
        <dbReference type="Proteomes" id="UP000294028"/>
    </source>
</evidence>
<dbReference type="SFLD" id="SFLDG01129">
    <property type="entry name" value="C1.5:_HAD__Beta-PGM__Phosphata"/>
    <property type="match status" value="1"/>
</dbReference>
<dbReference type="NCBIfam" id="TIGR01549">
    <property type="entry name" value="HAD-SF-IA-v1"/>
    <property type="match status" value="1"/>
</dbReference>
<dbReference type="GO" id="GO:0006281">
    <property type="term" value="P:DNA repair"/>
    <property type="evidence" value="ECO:0007669"/>
    <property type="project" value="TreeGrafter"/>
</dbReference>
<sequence length="220" mass="24556">MRHARMCYDAVIFDNDGVLTRPTATTVHREAVRAAFSEFGVEPTTEGVDSVIHGSFARVQRICEIHDVDYEAFWPRREANAAAAQAAAIERGEKTLYDDVSVLSDLDRTMGVVSNNQHETVETILDAFELRDQFEVAYGRSPTVEGYRNRKPSPHYLERAIDELDAESVLYVGDSNVDVLAATRAGADSAFIRRPHRDDYQLAANPTYEVESLDDVVAIC</sequence>
<dbReference type="EMBL" id="RZHH01000002">
    <property type="protein sequence ID" value="RYJ13773.1"/>
    <property type="molecule type" value="Genomic_DNA"/>
</dbReference>
<dbReference type="OMA" id="SNNQHET"/>
<dbReference type="Proteomes" id="UP000294028">
    <property type="component" value="Unassembled WGS sequence"/>
</dbReference>
<dbReference type="PANTHER" id="PTHR43434:SF1">
    <property type="entry name" value="PHOSPHOGLYCOLATE PHOSPHATASE"/>
    <property type="match status" value="1"/>
</dbReference>
<accession>A0A482TIL5</accession>
<evidence type="ECO:0000256" key="1">
    <source>
        <dbReference type="ARBA" id="ARBA00007958"/>
    </source>
</evidence>
<proteinExistence type="inferred from homology"/>
<dbReference type="SFLD" id="SFLDS00003">
    <property type="entry name" value="Haloacid_Dehalogenase"/>
    <property type="match status" value="1"/>
</dbReference>